<reference evidence="1" key="1">
    <citation type="journal article" date="2014" name="Int. J. Syst. Evol. Microbiol.">
        <title>Complete genome sequence of Corynebacterium casei LMG S-19264T (=DSM 44701T), isolated from a smear-ripened cheese.</title>
        <authorList>
            <consortium name="US DOE Joint Genome Institute (JGI-PGF)"/>
            <person name="Walter F."/>
            <person name="Albersmeier A."/>
            <person name="Kalinowski J."/>
            <person name="Ruckert C."/>
        </authorList>
    </citation>
    <scope>NUCLEOTIDE SEQUENCE</scope>
    <source>
        <strain evidence="1">KCTC 42651</strain>
    </source>
</reference>
<accession>A0A918XW14</accession>
<dbReference type="SUPFAM" id="SSF48150">
    <property type="entry name" value="DNA-glycosylase"/>
    <property type="match status" value="1"/>
</dbReference>
<dbReference type="RefSeq" id="WP_189994193.1">
    <property type="nucleotide sequence ID" value="NZ_BMZS01000012.1"/>
</dbReference>
<dbReference type="GO" id="GO:0006281">
    <property type="term" value="P:DNA repair"/>
    <property type="evidence" value="ECO:0007669"/>
    <property type="project" value="InterPro"/>
</dbReference>
<reference evidence="1" key="2">
    <citation type="submission" date="2020-09" db="EMBL/GenBank/DDBJ databases">
        <authorList>
            <person name="Sun Q."/>
            <person name="Kim S."/>
        </authorList>
    </citation>
    <scope>NUCLEOTIDE SEQUENCE</scope>
    <source>
        <strain evidence="1">KCTC 42651</strain>
    </source>
</reference>
<dbReference type="Gene3D" id="1.10.340.30">
    <property type="entry name" value="Hypothetical protein, domain 2"/>
    <property type="match status" value="1"/>
</dbReference>
<evidence type="ECO:0000313" key="2">
    <source>
        <dbReference type="Proteomes" id="UP000630353"/>
    </source>
</evidence>
<dbReference type="AlphaFoldDB" id="A0A918XW14"/>
<evidence type="ECO:0000313" key="1">
    <source>
        <dbReference type="EMBL" id="GHD60547.1"/>
    </source>
</evidence>
<dbReference type="GO" id="GO:0003824">
    <property type="term" value="F:catalytic activity"/>
    <property type="evidence" value="ECO:0007669"/>
    <property type="project" value="InterPro"/>
</dbReference>
<protein>
    <recommendedName>
        <fullName evidence="3">Endonuclease</fullName>
    </recommendedName>
</protein>
<proteinExistence type="predicted"/>
<comment type="caution">
    <text evidence="1">The sequence shown here is derived from an EMBL/GenBank/DDBJ whole genome shotgun (WGS) entry which is preliminary data.</text>
</comment>
<dbReference type="EMBL" id="BMZS01000012">
    <property type="protein sequence ID" value="GHD60547.1"/>
    <property type="molecule type" value="Genomic_DNA"/>
</dbReference>
<gene>
    <name evidence="1" type="ORF">GCM10017083_46570</name>
</gene>
<name>A0A918XW14_9PROT</name>
<dbReference type="InterPro" id="IPR011257">
    <property type="entry name" value="DNA_glycosylase"/>
</dbReference>
<dbReference type="Proteomes" id="UP000630353">
    <property type="component" value="Unassembled WGS sequence"/>
</dbReference>
<evidence type="ECO:0008006" key="3">
    <source>
        <dbReference type="Google" id="ProtNLM"/>
    </source>
</evidence>
<keyword evidence="2" id="KW-1185">Reference proteome</keyword>
<sequence>MAASSRRQTARAVLALHPRSHADELGIDVARNTPAALYQWLLVSLLFSARIPATQAQKAAAALFGQGWRTPARMVASSWERRVAVLNRSGYARYDESAARYIGDTTGLLIQRYGGDLRRLRDAAGRDPAQERTRLKDFKGIGDVGADIFCREAQLAWEELYPFADRKALATASRLDLGDDAAALAALVELRDLPRLLSGLVRVGLHRQFDEVMRRAGCADRA</sequence>
<organism evidence="1 2">
    <name type="scientific">Thalassobaculum fulvum</name>
    <dbReference type="NCBI Taxonomy" id="1633335"/>
    <lineage>
        <taxon>Bacteria</taxon>
        <taxon>Pseudomonadati</taxon>
        <taxon>Pseudomonadota</taxon>
        <taxon>Alphaproteobacteria</taxon>
        <taxon>Rhodospirillales</taxon>
        <taxon>Thalassobaculaceae</taxon>
        <taxon>Thalassobaculum</taxon>
    </lineage>
</organism>